<name>A0A0D2JPB6_9BACT</name>
<dbReference type="PROSITE" id="PS50943">
    <property type="entry name" value="HTH_CROC1"/>
    <property type="match status" value="1"/>
</dbReference>
<dbReference type="SMART" id="SM00530">
    <property type="entry name" value="HTH_XRE"/>
    <property type="match status" value="1"/>
</dbReference>
<organism evidence="4 5">
    <name type="scientific">Dethiosulfatarculus sandiegensis</name>
    <dbReference type="NCBI Taxonomy" id="1429043"/>
    <lineage>
        <taxon>Bacteria</taxon>
        <taxon>Pseudomonadati</taxon>
        <taxon>Thermodesulfobacteriota</taxon>
        <taxon>Desulfarculia</taxon>
        <taxon>Desulfarculales</taxon>
        <taxon>Desulfarculaceae</taxon>
        <taxon>Dethiosulfatarculus</taxon>
    </lineage>
</organism>
<keyword evidence="5" id="KW-1185">Reference proteome</keyword>
<evidence type="ECO:0000259" key="3">
    <source>
        <dbReference type="PROSITE" id="PS50943"/>
    </source>
</evidence>
<comment type="caution">
    <text evidence="4">The sequence shown here is derived from an EMBL/GenBank/DDBJ whole genome shotgun (WGS) entry which is preliminary data.</text>
</comment>
<proteinExistence type="inferred from homology"/>
<dbReference type="STRING" id="1429043.X474_23755"/>
<dbReference type="AlphaFoldDB" id="A0A0D2JPB6"/>
<dbReference type="OrthoDB" id="9796786at2"/>
<gene>
    <name evidence="4" type="ORF">X474_23755</name>
</gene>
<comment type="similarity">
    <text evidence="1">Belongs to the short-chain fatty acyl-CoA assimilation regulator (ScfR) family.</text>
</comment>
<dbReference type="Pfam" id="PF06114">
    <property type="entry name" value="Peptidase_M78"/>
    <property type="match status" value="1"/>
</dbReference>
<dbReference type="SUPFAM" id="SSF47413">
    <property type="entry name" value="lambda repressor-like DNA-binding domains"/>
    <property type="match status" value="1"/>
</dbReference>
<sequence>MRAKMQYAYEPDYAVPPGQTLLEVMESLDLTQKEMAARTGLTVQSLNRIIKGRQPISYETAARLELVTKVPAGFWNNLEAQYQEQMARLDERERMEAELGWLKDIPVKELCDRKVIPYSKDRVAQLREVLSFFSVSSVDAWKEVWGAPKVAARRSACFETRPGPASVWIRLGELQAAKIECRPYDKECFKASLEAIRNLTRKEPEDFLPKMRDLCAVAGVALALVPEMKKVPWNGATKWLHSEKAMILLSLRGKGEDIFWFSFFHEAGHVLKDNKKDLLINTGNPQDDPREQRADDFAAEFLIPKKNNPAIKAVRTKNEVRLLAEKLGVSSGIVAGRYRHLTKKWSWFKGETRTFKWAE</sequence>
<reference evidence="4 5" key="1">
    <citation type="submission" date="2013-11" db="EMBL/GenBank/DDBJ databases">
        <title>Metagenomic analysis of a methanogenic consortium involved in long chain n-alkane degradation.</title>
        <authorList>
            <person name="Davidova I.A."/>
            <person name="Callaghan A.V."/>
            <person name="Wawrik B."/>
            <person name="Pruitt S."/>
            <person name="Marks C."/>
            <person name="Duncan K.E."/>
            <person name="Suflita J.M."/>
        </authorList>
    </citation>
    <scope>NUCLEOTIDE SEQUENCE [LARGE SCALE GENOMIC DNA]</scope>
    <source>
        <strain evidence="4 5">SPR</strain>
    </source>
</reference>
<accession>A0A0D2JPB6</accession>
<dbReference type="InParanoid" id="A0A0D2JPB6"/>
<feature type="domain" description="HTH cro/C1-type" evidence="3">
    <location>
        <begin position="21"/>
        <end position="75"/>
    </location>
</feature>
<dbReference type="InterPro" id="IPR010982">
    <property type="entry name" value="Lambda_DNA-bd_dom_sf"/>
</dbReference>
<dbReference type="PANTHER" id="PTHR36924">
    <property type="entry name" value="ANTITOXIN HIGA-1"/>
    <property type="match status" value="1"/>
</dbReference>
<evidence type="ECO:0000313" key="5">
    <source>
        <dbReference type="Proteomes" id="UP000032233"/>
    </source>
</evidence>
<dbReference type="EMBL" id="AZAC01000056">
    <property type="protein sequence ID" value="KIX11330.1"/>
    <property type="molecule type" value="Genomic_DNA"/>
</dbReference>
<dbReference type="PATRIC" id="fig|1429043.3.peg.5022"/>
<evidence type="ECO:0000256" key="2">
    <source>
        <dbReference type="ARBA" id="ARBA00023125"/>
    </source>
</evidence>
<dbReference type="InterPro" id="IPR013430">
    <property type="entry name" value="Toxin_antidote_HigA"/>
</dbReference>
<evidence type="ECO:0000313" key="4">
    <source>
        <dbReference type="EMBL" id="KIX11330.1"/>
    </source>
</evidence>
<dbReference type="InterPro" id="IPR010359">
    <property type="entry name" value="IrrE_HExxH"/>
</dbReference>
<dbReference type="RefSeq" id="WP_044351885.1">
    <property type="nucleotide sequence ID" value="NZ_AZAC01000056.1"/>
</dbReference>
<keyword evidence="2" id="KW-0238">DNA-binding</keyword>
<dbReference type="Gene3D" id="1.10.260.40">
    <property type="entry name" value="lambda repressor-like DNA-binding domains"/>
    <property type="match status" value="1"/>
</dbReference>
<dbReference type="GO" id="GO:0003677">
    <property type="term" value="F:DNA binding"/>
    <property type="evidence" value="ECO:0007669"/>
    <property type="project" value="UniProtKB-KW"/>
</dbReference>
<dbReference type="PANTHER" id="PTHR36924:SF1">
    <property type="entry name" value="ANTITOXIN HIGA-1"/>
    <property type="match status" value="1"/>
</dbReference>
<protein>
    <submittedName>
        <fullName evidence="4">Plasmid maintenance system antidote protein</fullName>
    </submittedName>
</protein>
<dbReference type="InterPro" id="IPR001387">
    <property type="entry name" value="Cro/C1-type_HTH"/>
</dbReference>
<dbReference type="Proteomes" id="UP000032233">
    <property type="component" value="Unassembled WGS sequence"/>
</dbReference>
<dbReference type="Pfam" id="PF01381">
    <property type="entry name" value="HTH_3"/>
    <property type="match status" value="1"/>
</dbReference>
<dbReference type="CDD" id="cd00093">
    <property type="entry name" value="HTH_XRE"/>
    <property type="match status" value="1"/>
</dbReference>
<evidence type="ECO:0000256" key="1">
    <source>
        <dbReference type="ARBA" id="ARBA00007227"/>
    </source>
</evidence>